<evidence type="ECO:0000313" key="3">
    <source>
        <dbReference type="Proteomes" id="UP001163846"/>
    </source>
</evidence>
<dbReference type="Proteomes" id="UP001163846">
    <property type="component" value="Unassembled WGS sequence"/>
</dbReference>
<keyword evidence="1" id="KW-1133">Transmembrane helix</keyword>
<keyword evidence="1" id="KW-0812">Transmembrane</keyword>
<keyword evidence="1" id="KW-0472">Membrane</keyword>
<sequence length="210" mass="23035">MIYVINQINQTMEVSLTAFLPSKATAGTPRTHKRSLYLCRLSKSLFLPLSLSLGPILAISASSISRGLVMMSTQVLSDHHPASTLGPPLLPVTAYPLENSHFSGHFNEKFEVTLAPYRPPRWRRWMKVFASLASVIGSFGSAIAAYKNSANLSLAFAVVAAIVSAMQLVLSPDMRNLLDPEAPPVSSPTLQLHQSLLLPFLRMRLVLRVR</sequence>
<evidence type="ECO:0000256" key="1">
    <source>
        <dbReference type="SAM" id="Phobius"/>
    </source>
</evidence>
<comment type="caution">
    <text evidence="2">The sequence shown here is derived from an EMBL/GenBank/DDBJ whole genome shotgun (WGS) entry which is preliminary data.</text>
</comment>
<proteinExistence type="predicted"/>
<reference evidence="2" key="1">
    <citation type="submission" date="2022-08" db="EMBL/GenBank/DDBJ databases">
        <authorList>
            <consortium name="DOE Joint Genome Institute"/>
            <person name="Min B."/>
            <person name="Riley R."/>
            <person name="Sierra-Patev S."/>
            <person name="Naranjo-Ortiz M."/>
            <person name="Looney B."/>
            <person name="Konkel Z."/>
            <person name="Slot J.C."/>
            <person name="Sakamoto Y."/>
            <person name="Steenwyk J.L."/>
            <person name="Rokas A."/>
            <person name="Carro J."/>
            <person name="Camarero S."/>
            <person name="Ferreira P."/>
            <person name="Molpeceres G."/>
            <person name="Ruiz-Duenas F.J."/>
            <person name="Serrano A."/>
            <person name="Henrissat B."/>
            <person name="Drula E."/>
            <person name="Hughes K.W."/>
            <person name="Mata J.L."/>
            <person name="Ishikawa N.K."/>
            <person name="Vargas-Isla R."/>
            <person name="Ushijima S."/>
            <person name="Smith C.A."/>
            <person name="Ahrendt S."/>
            <person name="Andreopoulos W."/>
            <person name="He G."/>
            <person name="Labutti K."/>
            <person name="Lipzen A."/>
            <person name="Ng V."/>
            <person name="Sandor L."/>
            <person name="Barry K."/>
            <person name="Martinez A.T."/>
            <person name="Xiao Y."/>
            <person name="Gibbons J.G."/>
            <person name="Terashima K."/>
            <person name="Hibbett D.S."/>
            <person name="Grigoriev I.V."/>
        </authorList>
    </citation>
    <scope>NUCLEOTIDE SEQUENCE</scope>
    <source>
        <strain evidence="2">TFB9207</strain>
    </source>
</reference>
<evidence type="ECO:0000313" key="2">
    <source>
        <dbReference type="EMBL" id="KAJ3843585.1"/>
    </source>
</evidence>
<gene>
    <name evidence="2" type="ORF">F5878DRAFT_256472</name>
</gene>
<feature type="transmembrane region" description="Helical" evidence="1">
    <location>
        <begin position="152"/>
        <end position="170"/>
    </location>
</feature>
<name>A0AA38UJH0_9AGAR</name>
<protein>
    <submittedName>
        <fullName evidence="2">Uncharacterized protein</fullName>
    </submittedName>
</protein>
<accession>A0AA38UJH0</accession>
<keyword evidence="3" id="KW-1185">Reference proteome</keyword>
<organism evidence="2 3">
    <name type="scientific">Lentinula raphanica</name>
    <dbReference type="NCBI Taxonomy" id="153919"/>
    <lineage>
        <taxon>Eukaryota</taxon>
        <taxon>Fungi</taxon>
        <taxon>Dikarya</taxon>
        <taxon>Basidiomycota</taxon>
        <taxon>Agaricomycotina</taxon>
        <taxon>Agaricomycetes</taxon>
        <taxon>Agaricomycetidae</taxon>
        <taxon>Agaricales</taxon>
        <taxon>Marasmiineae</taxon>
        <taxon>Omphalotaceae</taxon>
        <taxon>Lentinula</taxon>
    </lineage>
</organism>
<dbReference type="EMBL" id="MU805972">
    <property type="protein sequence ID" value="KAJ3843585.1"/>
    <property type="molecule type" value="Genomic_DNA"/>
</dbReference>
<feature type="transmembrane region" description="Helical" evidence="1">
    <location>
        <begin position="128"/>
        <end position="146"/>
    </location>
</feature>
<dbReference type="AlphaFoldDB" id="A0AA38UJH0"/>